<proteinExistence type="predicted"/>
<gene>
    <name evidence="1" type="ORF">HMPREF1535_04794</name>
</gene>
<evidence type="ECO:0000313" key="1">
    <source>
        <dbReference type="EMBL" id="KKB45979.1"/>
    </source>
</evidence>
<accession>A0A0F5IK71</accession>
<organism evidence="1 2">
    <name type="scientific">Parabacteroides goldsteinii DSM 19448 = WAL 12034</name>
    <dbReference type="NCBI Taxonomy" id="927665"/>
    <lineage>
        <taxon>Bacteria</taxon>
        <taxon>Pseudomonadati</taxon>
        <taxon>Bacteroidota</taxon>
        <taxon>Bacteroidia</taxon>
        <taxon>Bacteroidales</taxon>
        <taxon>Tannerellaceae</taxon>
        <taxon>Parabacteroides</taxon>
    </lineage>
</organism>
<evidence type="ECO:0000313" key="2">
    <source>
        <dbReference type="Proteomes" id="UP000033047"/>
    </source>
</evidence>
<dbReference type="Proteomes" id="UP000033047">
    <property type="component" value="Unassembled WGS sequence"/>
</dbReference>
<protein>
    <submittedName>
        <fullName evidence="1">Uncharacterized protein</fullName>
    </submittedName>
</protein>
<sequence length="47" mass="5566">MMYPVSRKIFRLLVVKTENSGRCRLVIVDDFLSATIMYIVDKQWTEV</sequence>
<name>A0A0F5IK71_9BACT</name>
<dbReference type="HOGENOM" id="CLU_3171209_0_0_10"/>
<comment type="caution">
    <text evidence="1">The sequence shown here is derived from an EMBL/GenBank/DDBJ whole genome shotgun (WGS) entry which is preliminary data.</text>
</comment>
<reference evidence="1 2" key="1">
    <citation type="submission" date="2013-04" db="EMBL/GenBank/DDBJ databases">
        <title>The Genome Sequence of Parabacteroides goldsteinii DSM 19448.</title>
        <authorList>
            <consortium name="The Broad Institute Genomics Platform"/>
            <person name="Earl A."/>
            <person name="Ward D."/>
            <person name="Feldgarden M."/>
            <person name="Gevers D."/>
            <person name="Martens E."/>
            <person name="Sakamoto M."/>
            <person name="Benno Y."/>
            <person name="Song Y."/>
            <person name="Liu C."/>
            <person name="Lee J."/>
            <person name="Bolanos M."/>
            <person name="Vaisanen M.L."/>
            <person name="Finegold S.M."/>
            <person name="Walker B."/>
            <person name="Young S."/>
            <person name="Zeng Q."/>
            <person name="Gargeya S."/>
            <person name="Fitzgerald M."/>
            <person name="Haas B."/>
            <person name="Abouelleil A."/>
            <person name="Allen A.W."/>
            <person name="Alvarado L."/>
            <person name="Arachchi H.M."/>
            <person name="Berlin A.M."/>
            <person name="Chapman S.B."/>
            <person name="Gainer-Dewar J."/>
            <person name="Goldberg J."/>
            <person name="Griggs A."/>
            <person name="Gujja S."/>
            <person name="Hansen M."/>
            <person name="Howarth C."/>
            <person name="Imamovic A."/>
            <person name="Ireland A."/>
            <person name="Larimer J."/>
            <person name="McCowan C."/>
            <person name="Murphy C."/>
            <person name="Pearson M."/>
            <person name="Poon T.W."/>
            <person name="Priest M."/>
            <person name="Roberts A."/>
            <person name="Saif S."/>
            <person name="Shea T."/>
            <person name="Sisk P."/>
            <person name="Sykes S."/>
            <person name="Wortman J."/>
            <person name="Nusbaum C."/>
            <person name="Birren B."/>
        </authorList>
    </citation>
    <scope>NUCLEOTIDE SEQUENCE [LARGE SCALE GENOMIC DNA]</scope>
    <source>
        <strain evidence="1 2">DSM 19448</strain>
    </source>
</reference>
<dbReference type="AlphaFoldDB" id="A0A0F5IK71"/>
<dbReference type="EMBL" id="AQHV01000027">
    <property type="protein sequence ID" value="KKB45979.1"/>
    <property type="molecule type" value="Genomic_DNA"/>
</dbReference>
<dbReference type="PATRIC" id="fig|927665.4.peg.4918"/>